<name>A0A815KBG7_9BILA</name>
<keyword evidence="2" id="KW-0560">Oxidoreductase</keyword>
<dbReference type="Proteomes" id="UP000681722">
    <property type="component" value="Unassembled WGS sequence"/>
</dbReference>
<comment type="similarity">
    <text evidence="1">Belongs to the short-chain dehydrogenases/reductases (SDR) family.</text>
</comment>
<protein>
    <submittedName>
        <fullName evidence="3">Uncharacterized protein</fullName>
    </submittedName>
</protein>
<accession>A0A815KBG7</accession>
<dbReference type="CDD" id="cd05327">
    <property type="entry name" value="retinol-DH_like_SDR_c_like"/>
    <property type="match status" value="1"/>
</dbReference>
<dbReference type="Proteomes" id="UP000663829">
    <property type="component" value="Unassembled WGS sequence"/>
</dbReference>
<dbReference type="PANTHER" id="PTHR24320:SF148">
    <property type="entry name" value="NAD(P)-BINDING ROSSMANN-FOLD SUPERFAMILY PROTEIN"/>
    <property type="match status" value="1"/>
</dbReference>
<evidence type="ECO:0000313" key="5">
    <source>
        <dbReference type="Proteomes" id="UP000663829"/>
    </source>
</evidence>
<reference evidence="3" key="1">
    <citation type="submission" date="2021-02" db="EMBL/GenBank/DDBJ databases">
        <authorList>
            <person name="Nowell W R."/>
        </authorList>
    </citation>
    <scope>NUCLEOTIDE SEQUENCE</scope>
</reference>
<evidence type="ECO:0000313" key="4">
    <source>
        <dbReference type="EMBL" id="CAF4288071.1"/>
    </source>
</evidence>
<evidence type="ECO:0000256" key="1">
    <source>
        <dbReference type="ARBA" id="ARBA00006484"/>
    </source>
</evidence>
<organism evidence="3 5">
    <name type="scientific">Didymodactylos carnosus</name>
    <dbReference type="NCBI Taxonomy" id="1234261"/>
    <lineage>
        <taxon>Eukaryota</taxon>
        <taxon>Metazoa</taxon>
        <taxon>Spiralia</taxon>
        <taxon>Gnathifera</taxon>
        <taxon>Rotifera</taxon>
        <taxon>Eurotatoria</taxon>
        <taxon>Bdelloidea</taxon>
        <taxon>Philodinida</taxon>
        <taxon>Philodinidae</taxon>
        <taxon>Didymodactylos</taxon>
    </lineage>
</organism>
<dbReference type="Gene3D" id="3.40.50.720">
    <property type="entry name" value="NAD(P)-binding Rossmann-like Domain"/>
    <property type="match status" value="1"/>
</dbReference>
<evidence type="ECO:0000256" key="2">
    <source>
        <dbReference type="ARBA" id="ARBA00023002"/>
    </source>
</evidence>
<gene>
    <name evidence="3" type="ORF">GPM918_LOCUS32926</name>
    <name evidence="4" type="ORF">SRO942_LOCUS33598</name>
</gene>
<keyword evidence="5" id="KW-1185">Reference proteome</keyword>
<dbReference type="EMBL" id="CAJNOQ010017137">
    <property type="protein sequence ID" value="CAF1393794.1"/>
    <property type="molecule type" value="Genomic_DNA"/>
</dbReference>
<comment type="caution">
    <text evidence="3">The sequence shown here is derived from an EMBL/GenBank/DDBJ whole genome shotgun (WGS) entry which is preliminary data.</text>
</comment>
<dbReference type="PRINTS" id="PR00081">
    <property type="entry name" value="GDHRDH"/>
</dbReference>
<proteinExistence type="inferred from homology"/>
<dbReference type="PANTHER" id="PTHR24320">
    <property type="entry name" value="RETINOL DEHYDROGENASE"/>
    <property type="match status" value="1"/>
</dbReference>
<dbReference type="InterPro" id="IPR002347">
    <property type="entry name" value="SDR_fam"/>
</dbReference>
<dbReference type="OrthoDB" id="191139at2759"/>
<dbReference type="SUPFAM" id="SSF51735">
    <property type="entry name" value="NAD(P)-binding Rossmann-fold domains"/>
    <property type="match status" value="1"/>
</dbReference>
<dbReference type="EMBL" id="CAJOBC010082547">
    <property type="protein sequence ID" value="CAF4288071.1"/>
    <property type="molecule type" value="Genomic_DNA"/>
</dbReference>
<dbReference type="InterPro" id="IPR036291">
    <property type="entry name" value="NAD(P)-bd_dom_sf"/>
</dbReference>
<sequence length="342" mass="37579">MSSSSSTNQTQQQFHATTSAKEVVDAFKPNLEGKVILVTGGSSGLYAVVKKTSKTTFFFTFLTGIGVETARALALTNAHVIITARDLKKGEEVVNDIKKTTSNPNVECMEIHQDSLQSVRKFADQFLKRKLPLNILICNAGIMACPYEKTEDGYESQFAVDHLSHFLLTILLLPALQAGKPSRVVFVSSVGNRGGGINVDDINWEKEYDKWKAYGQSKTANILFAKQLSKLYADEGIKAYSLHPGGIMTGLQKHLPKEETAKWFDKDGKPIVLMKTVEQGASTTVYAALAPELEGKAGEYLEDCAISRGVTTEKGFWGMAPHSVDMKMAAWLWDLSSKMVEL</sequence>
<evidence type="ECO:0000313" key="3">
    <source>
        <dbReference type="EMBL" id="CAF1393794.1"/>
    </source>
</evidence>
<dbReference type="Pfam" id="PF00106">
    <property type="entry name" value="adh_short"/>
    <property type="match status" value="1"/>
</dbReference>
<dbReference type="AlphaFoldDB" id="A0A815KBG7"/>
<dbReference type="GO" id="GO:0016491">
    <property type="term" value="F:oxidoreductase activity"/>
    <property type="evidence" value="ECO:0007669"/>
    <property type="project" value="UniProtKB-KW"/>
</dbReference>